<accession>A0ABX7NV72</accession>
<proteinExistence type="predicted"/>
<evidence type="ECO:0000313" key="1">
    <source>
        <dbReference type="EMBL" id="QSQ22769.1"/>
    </source>
</evidence>
<organism evidence="1 2">
    <name type="scientific">Pyxidicoccus parkwayensis</name>
    <dbReference type="NCBI Taxonomy" id="2813578"/>
    <lineage>
        <taxon>Bacteria</taxon>
        <taxon>Pseudomonadati</taxon>
        <taxon>Myxococcota</taxon>
        <taxon>Myxococcia</taxon>
        <taxon>Myxococcales</taxon>
        <taxon>Cystobacterineae</taxon>
        <taxon>Myxococcaceae</taxon>
        <taxon>Pyxidicoccus</taxon>
    </lineage>
</organism>
<sequence>MLADLFTERFRAPVECSIEVRGRPISALYPFLREARVEVSRDRVGVATLVFDSRRDENGRWTVQDSDLLAPWEPILIEARFGQRTEEVLRGFVREVRADYPEDMGAARVTVSCQDESLAMDREHVRRVWGADVPTTDGVLLAEIAARHGLAVDPTSGSGMSGLVVPQDATDIRFLRARAEANGYELLVRGGVIYFGPMRLDAEPQPTIRVYAGLDTHCRALTVTTDGHQPNAVAVDLSPLEGAEPRRQEVTADLPLLGNEAAHGGREGRDFTWLLTREGSVDEEELVARARRKANDFSLRVRAEGELDGTAYGHVLKVGQPVGVDGVGEWLGGIYYVDAVTHVFSHEGYRQGLRLLRNAYGDNLGGGALNVLGGLL</sequence>
<evidence type="ECO:0000313" key="2">
    <source>
        <dbReference type="Proteomes" id="UP000662747"/>
    </source>
</evidence>
<reference evidence="1 2" key="1">
    <citation type="submission" date="2021-02" db="EMBL/GenBank/DDBJ databases">
        <title>De Novo genome assembly of isolated myxobacteria.</title>
        <authorList>
            <person name="Stevens D.C."/>
        </authorList>
    </citation>
    <scope>NUCLEOTIDE SEQUENCE [LARGE SCALE GENOMIC DNA]</scope>
    <source>
        <strain evidence="2">SCPEA02</strain>
    </source>
</reference>
<gene>
    <name evidence="1" type="ORF">JY651_48050</name>
</gene>
<dbReference type="RefSeq" id="WP_206724345.1">
    <property type="nucleotide sequence ID" value="NZ_CP071090.1"/>
</dbReference>
<keyword evidence="2" id="KW-1185">Reference proteome</keyword>
<protein>
    <submittedName>
        <fullName evidence="1">Uncharacterized protein</fullName>
    </submittedName>
</protein>
<dbReference type="Proteomes" id="UP000662747">
    <property type="component" value="Chromosome"/>
</dbReference>
<dbReference type="EMBL" id="CP071090">
    <property type="protein sequence ID" value="QSQ22769.1"/>
    <property type="molecule type" value="Genomic_DNA"/>
</dbReference>
<name>A0ABX7NV72_9BACT</name>